<evidence type="ECO:0000256" key="4">
    <source>
        <dbReference type="ARBA" id="ARBA00022777"/>
    </source>
</evidence>
<keyword evidence="4 7" id="KW-0418">Kinase</keyword>
<feature type="binding site" evidence="7">
    <location>
        <position position="83"/>
    </location>
    <ligand>
        <name>substrate</name>
    </ligand>
</feature>
<comment type="caution">
    <text evidence="7">Lacks conserved residue(s) required for the propagation of feature annotation.</text>
</comment>
<dbReference type="Gene3D" id="3.40.50.300">
    <property type="entry name" value="P-loop containing nucleotide triphosphate hydrolases"/>
    <property type="match status" value="1"/>
</dbReference>
<keyword evidence="3 7" id="KW-0547">Nucleotide-binding</keyword>
<dbReference type="InterPro" id="IPR000623">
    <property type="entry name" value="Shikimate_kinase/TSH1"/>
</dbReference>
<dbReference type="CDD" id="cd00464">
    <property type="entry name" value="SK"/>
    <property type="match status" value="1"/>
</dbReference>
<comment type="function">
    <text evidence="7">Catalyzes the specific phosphorylation of the 3-hydroxyl group of shikimic acid using ATP as a cosubstrate.</text>
</comment>
<organism evidence="8 9">
    <name type="scientific">Brooklawnia cerclae</name>
    <dbReference type="NCBI Taxonomy" id="349934"/>
    <lineage>
        <taxon>Bacteria</taxon>
        <taxon>Bacillati</taxon>
        <taxon>Actinomycetota</taxon>
        <taxon>Actinomycetes</taxon>
        <taxon>Propionibacteriales</taxon>
        <taxon>Propionibacteriaceae</taxon>
        <taxon>Brooklawnia</taxon>
    </lineage>
</organism>
<comment type="similarity">
    <text evidence="7">Belongs to the shikimate kinase family.</text>
</comment>
<feature type="binding site" evidence="7">
    <location>
        <position position="20"/>
    </location>
    <ligand>
        <name>Mg(2+)</name>
        <dbReference type="ChEBI" id="CHEBI:18420"/>
    </ligand>
</feature>
<feature type="binding site" evidence="7">
    <location>
        <position position="62"/>
    </location>
    <ligand>
        <name>substrate</name>
    </ligand>
</feature>
<comment type="subunit">
    <text evidence="7">Monomer.</text>
</comment>
<keyword evidence="5 7" id="KW-0067">ATP-binding</keyword>
<dbReference type="PANTHER" id="PTHR21087">
    <property type="entry name" value="SHIKIMATE KINASE"/>
    <property type="match status" value="1"/>
</dbReference>
<evidence type="ECO:0000256" key="1">
    <source>
        <dbReference type="ARBA" id="ARBA00022605"/>
    </source>
</evidence>
<evidence type="ECO:0000256" key="7">
    <source>
        <dbReference type="HAMAP-Rule" id="MF_00109"/>
    </source>
</evidence>
<keyword evidence="7" id="KW-0479">Metal-binding</keyword>
<feature type="binding site" evidence="7">
    <location>
        <position position="38"/>
    </location>
    <ligand>
        <name>substrate</name>
    </ligand>
</feature>
<comment type="pathway">
    <text evidence="7">Metabolic intermediate biosynthesis; chorismate biosynthesis; chorismate from D-erythrose 4-phosphate and phosphoenolpyruvate: step 5/7.</text>
</comment>
<feature type="binding site" evidence="7">
    <location>
        <position position="138"/>
    </location>
    <ligand>
        <name>substrate</name>
    </ligand>
</feature>
<evidence type="ECO:0000313" key="8">
    <source>
        <dbReference type="EMBL" id="NIH56539.1"/>
    </source>
</evidence>
<comment type="caution">
    <text evidence="8">The sequence shown here is derived from an EMBL/GenBank/DDBJ whole genome shotgun (WGS) entry which is preliminary data.</text>
</comment>
<keyword evidence="6 7" id="KW-0057">Aromatic amino acid biosynthesis</keyword>
<dbReference type="EC" id="2.7.1.71" evidence="7"/>
<dbReference type="PRINTS" id="PR01100">
    <property type="entry name" value="SHIKIMTKNASE"/>
</dbReference>
<evidence type="ECO:0000256" key="3">
    <source>
        <dbReference type="ARBA" id="ARBA00022741"/>
    </source>
</evidence>
<dbReference type="RefSeq" id="WP_341770048.1">
    <property type="nucleotide sequence ID" value="NZ_BAAAOO010000015.1"/>
</dbReference>
<dbReference type="EMBL" id="JAAMOZ010000001">
    <property type="protein sequence ID" value="NIH56539.1"/>
    <property type="molecule type" value="Genomic_DNA"/>
</dbReference>
<dbReference type="InterPro" id="IPR027417">
    <property type="entry name" value="P-loop_NTPase"/>
</dbReference>
<name>A0ABX0SDS3_9ACTN</name>
<dbReference type="HAMAP" id="MF_00109">
    <property type="entry name" value="Shikimate_kinase"/>
    <property type="match status" value="1"/>
</dbReference>
<feature type="binding site" evidence="7">
    <location>
        <begin position="16"/>
        <end position="21"/>
    </location>
    <ligand>
        <name>ATP</name>
        <dbReference type="ChEBI" id="CHEBI:30616"/>
    </ligand>
</feature>
<dbReference type="GO" id="GO:0004765">
    <property type="term" value="F:shikimate kinase activity"/>
    <property type="evidence" value="ECO:0007669"/>
    <property type="project" value="UniProtKB-EC"/>
</dbReference>
<keyword evidence="9" id="KW-1185">Reference proteome</keyword>
<keyword evidence="7" id="KW-0963">Cytoplasm</keyword>
<gene>
    <name evidence="7" type="primary">aroK</name>
    <name evidence="8" type="ORF">FB473_001184</name>
</gene>
<accession>A0ABX0SDS3</accession>
<evidence type="ECO:0000256" key="2">
    <source>
        <dbReference type="ARBA" id="ARBA00022679"/>
    </source>
</evidence>
<evidence type="ECO:0000256" key="6">
    <source>
        <dbReference type="ARBA" id="ARBA00023141"/>
    </source>
</evidence>
<keyword evidence="2 7" id="KW-0808">Transferase</keyword>
<feature type="binding site" evidence="7">
    <location>
        <position position="120"/>
    </location>
    <ligand>
        <name>ATP</name>
        <dbReference type="ChEBI" id="CHEBI:30616"/>
    </ligand>
</feature>
<dbReference type="InterPro" id="IPR031322">
    <property type="entry name" value="Shikimate/glucono_kinase"/>
</dbReference>
<evidence type="ECO:0000256" key="5">
    <source>
        <dbReference type="ARBA" id="ARBA00022840"/>
    </source>
</evidence>
<protein>
    <recommendedName>
        <fullName evidence="7">Shikimate kinase</fullName>
        <shortName evidence="7">SK</shortName>
        <ecNumber evidence="7">2.7.1.71</ecNumber>
    </recommendedName>
</protein>
<dbReference type="PANTHER" id="PTHR21087:SF16">
    <property type="entry name" value="SHIKIMATE KINASE 1, CHLOROPLASTIC"/>
    <property type="match status" value="1"/>
</dbReference>
<comment type="cofactor">
    <cofactor evidence="7">
        <name>Mg(2+)</name>
        <dbReference type="ChEBI" id="CHEBI:18420"/>
    </cofactor>
    <text evidence="7">Binds 1 Mg(2+) ion per subunit.</text>
</comment>
<dbReference type="Proteomes" id="UP000749311">
    <property type="component" value="Unassembled WGS sequence"/>
</dbReference>
<sequence>MAPHPARTIVLVGAPAVGKSTVGVLLARHLGVPFTDVDERIEAHAGRSIRRIFAAEGEAGFRRRELETTLEAIACPGVVALGGGAVTNDQLRESLRPHHVVWLRVGVDEAVSRAGESTMRPLLVGDVAGKWLALATQREPLYAEVATTTFDTDGLTPSEVAVALADIITRRESE</sequence>
<comment type="subcellular location">
    <subcellularLocation>
        <location evidence="7">Cytoplasm</location>
    </subcellularLocation>
</comment>
<comment type="catalytic activity">
    <reaction evidence="7">
        <text>shikimate + ATP = 3-phosphoshikimate + ADP + H(+)</text>
        <dbReference type="Rhea" id="RHEA:13121"/>
        <dbReference type="ChEBI" id="CHEBI:15378"/>
        <dbReference type="ChEBI" id="CHEBI:30616"/>
        <dbReference type="ChEBI" id="CHEBI:36208"/>
        <dbReference type="ChEBI" id="CHEBI:145989"/>
        <dbReference type="ChEBI" id="CHEBI:456216"/>
        <dbReference type="EC" id="2.7.1.71"/>
    </reaction>
</comment>
<reference evidence="8 9" key="1">
    <citation type="submission" date="2020-02" db="EMBL/GenBank/DDBJ databases">
        <title>Sequencing the genomes of 1000 actinobacteria strains.</title>
        <authorList>
            <person name="Klenk H.-P."/>
        </authorList>
    </citation>
    <scope>NUCLEOTIDE SEQUENCE [LARGE SCALE GENOMIC DNA]</scope>
    <source>
        <strain evidence="8 9">DSM 19609</strain>
    </source>
</reference>
<dbReference type="SUPFAM" id="SSF52540">
    <property type="entry name" value="P-loop containing nucleoside triphosphate hydrolases"/>
    <property type="match status" value="1"/>
</dbReference>
<keyword evidence="7" id="KW-0460">Magnesium</keyword>
<evidence type="ECO:0000313" key="9">
    <source>
        <dbReference type="Proteomes" id="UP000749311"/>
    </source>
</evidence>
<keyword evidence="1 7" id="KW-0028">Amino-acid biosynthesis</keyword>
<dbReference type="Pfam" id="PF01202">
    <property type="entry name" value="SKI"/>
    <property type="match status" value="1"/>
</dbReference>
<proteinExistence type="inferred from homology"/>